<sequence length="175" mass="18995">MFWAIVLGGACALGALLGLQFLMGKTVVGVMADGTPYSPEVIAAAERSIKKSGARLLAGCSFGLIAVIGWYIFYYSSAGNTAARHEADIAARCEDAGMAYVMSQNFVKRQLKVPSSAKFPYKPAAQDYTGNCRHSIVGTFESQNSFGAMTHGSYRVIMIYLPNEDKWRAENMNIQ</sequence>
<evidence type="ECO:0000313" key="3">
    <source>
        <dbReference type="Proteomes" id="UP001164632"/>
    </source>
</evidence>
<dbReference type="EMBL" id="CP113257">
    <property type="protein sequence ID" value="WAE51164.1"/>
    <property type="molecule type" value="Genomic_DNA"/>
</dbReference>
<dbReference type="Proteomes" id="UP001164632">
    <property type="component" value="Chromosome"/>
</dbReference>
<gene>
    <name evidence="2" type="ORF">OSV15_15965</name>
</gene>
<keyword evidence="1" id="KW-0472">Membrane</keyword>
<keyword evidence="1" id="KW-1133">Transmembrane helix</keyword>
<organism evidence="2 3">
    <name type="scientific">Stutzerimonas frequens</name>
    <dbReference type="NCBI Taxonomy" id="2968969"/>
    <lineage>
        <taxon>Bacteria</taxon>
        <taxon>Pseudomonadati</taxon>
        <taxon>Pseudomonadota</taxon>
        <taxon>Gammaproteobacteria</taxon>
        <taxon>Pseudomonadales</taxon>
        <taxon>Pseudomonadaceae</taxon>
        <taxon>Stutzerimonas</taxon>
    </lineage>
</organism>
<name>A0AA47HWW7_9GAMM</name>
<protein>
    <submittedName>
        <fullName evidence="2">Uncharacterized protein</fullName>
    </submittedName>
</protein>
<reference evidence="2" key="1">
    <citation type="submission" date="2022-11" db="EMBL/GenBank/DDBJ databases">
        <title>Genomic of Pseudomonas TF18.</title>
        <authorList>
            <person name="Liu T."/>
        </authorList>
    </citation>
    <scope>NUCLEOTIDE SEQUENCE</scope>
    <source>
        <strain evidence="2">TF18</strain>
    </source>
</reference>
<dbReference type="RefSeq" id="WP_267930783.1">
    <property type="nucleotide sequence ID" value="NZ_CP113257.1"/>
</dbReference>
<proteinExistence type="predicted"/>
<evidence type="ECO:0000313" key="2">
    <source>
        <dbReference type="EMBL" id="WAE51164.1"/>
    </source>
</evidence>
<feature type="transmembrane region" description="Helical" evidence="1">
    <location>
        <begin position="56"/>
        <end position="75"/>
    </location>
</feature>
<evidence type="ECO:0000256" key="1">
    <source>
        <dbReference type="SAM" id="Phobius"/>
    </source>
</evidence>
<accession>A0AA47HWW7</accession>
<dbReference type="AlphaFoldDB" id="A0AA47HWW7"/>
<keyword evidence="1" id="KW-0812">Transmembrane</keyword>